<name>A0A6M4WWP1_9ACTN</name>
<feature type="region of interest" description="Disordered" evidence="1">
    <location>
        <begin position="108"/>
        <end position="134"/>
    </location>
</feature>
<proteinExistence type="predicted"/>
<evidence type="ECO:0000313" key="2">
    <source>
        <dbReference type="EMBL" id="QJT04668.1"/>
    </source>
</evidence>
<dbReference type="Proteomes" id="UP000502665">
    <property type="component" value="Chromosome"/>
</dbReference>
<evidence type="ECO:0000256" key="1">
    <source>
        <dbReference type="SAM" id="MobiDB-lite"/>
    </source>
</evidence>
<dbReference type="EMBL" id="CP049838">
    <property type="protein sequence ID" value="QJT04668.1"/>
    <property type="molecule type" value="Genomic_DNA"/>
</dbReference>
<feature type="compositionally biased region" description="Gly residues" evidence="1">
    <location>
        <begin position="120"/>
        <end position="134"/>
    </location>
</feature>
<sequence length="134" mass="14137">MSDEIESARIQVFGADPRHAELEARELREVLRGLDGAQVSFAPPEAPRATEGAKGAELLTPEVVLVLSTGTLALARTAIKAWVEVRKSRKVRVVHADGTVTEFQGGVSGREVKALRDGQNGTGDKPGAGPGGER</sequence>
<accession>A0A6M4WWP1</accession>
<keyword evidence="3" id="KW-1185">Reference proteome</keyword>
<dbReference type="AlphaFoldDB" id="A0A6M4WWP1"/>
<dbReference type="Pfam" id="PF19953">
    <property type="entry name" value="EACC1"/>
    <property type="match status" value="1"/>
</dbReference>
<gene>
    <name evidence="2" type="ORF">G9272_33835</name>
</gene>
<reference evidence="2" key="1">
    <citation type="submission" date="2020-03" db="EMBL/GenBank/DDBJ databases">
        <title>Molecular networking-based the target discovery of potent antiproliferative macrolactams: 5/6/7/16 polycyclic ansamycins and glycosylated trienomycin from Streptomyces cacaoi subsp. asoensis.</title>
        <authorList>
            <person name="Liu L.-L."/>
        </authorList>
    </citation>
    <scope>NUCLEOTIDE SEQUENCE [LARGE SCALE GENOMIC DNA]</scope>
    <source>
        <strain evidence="2">H2S5</strain>
    </source>
</reference>
<protein>
    <submittedName>
        <fullName evidence="2">Uncharacterized protein</fullName>
    </submittedName>
</protein>
<dbReference type="RefSeq" id="WP_171399995.1">
    <property type="nucleotide sequence ID" value="NZ_CP049838.1"/>
</dbReference>
<evidence type="ECO:0000313" key="3">
    <source>
        <dbReference type="Proteomes" id="UP000502665"/>
    </source>
</evidence>
<dbReference type="InterPro" id="IPR045428">
    <property type="entry name" value="EACC1"/>
</dbReference>
<organism evidence="2 3">
    <name type="scientific">Streptomyces asoensis</name>
    <dbReference type="NCBI Taxonomy" id="249586"/>
    <lineage>
        <taxon>Bacteria</taxon>
        <taxon>Bacillati</taxon>
        <taxon>Actinomycetota</taxon>
        <taxon>Actinomycetes</taxon>
        <taxon>Kitasatosporales</taxon>
        <taxon>Streptomycetaceae</taxon>
        <taxon>Streptomyces</taxon>
    </lineage>
</organism>